<accession>A0AAD7B263</accession>
<feature type="compositionally biased region" description="Basic and acidic residues" evidence="1">
    <location>
        <begin position="180"/>
        <end position="193"/>
    </location>
</feature>
<dbReference type="Proteomes" id="UP001221142">
    <property type="component" value="Unassembled WGS sequence"/>
</dbReference>
<reference evidence="2" key="1">
    <citation type="submission" date="2023-03" db="EMBL/GenBank/DDBJ databases">
        <title>Massive genome expansion in bonnet fungi (Mycena s.s.) driven by repeated elements and novel gene families across ecological guilds.</title>
        <authorList>
            <consortium name="Lawrence Berkeley National Laboratory"/>
            <person name="Harder C.B."/>
            <person name="Miyauchi S."/>
            <person name="Viragh M."/>
            <person name="Kuo A."/>
            <person name="Thoen E."/>
            <person name="Andreopoulos B."/>
            <person name="Lu D."/>
            <person name="Skrede I."/>
            <person name="Drula E."/>
            <person name="Henrissat B."/>
            <person name="Morin E."/>
            <person name="Kohler A."/>
            <person name="Barry K."/>
            <person name="LaButti K."/>
            <person name="Morin E."/>
            <person name="Salamov A."/>
            <person name="Lipzen A."/>
            <person name="Mereny Z."/>
            <person name="Hegedus B."/>
            <person name="Baldrian P."/>
            <person name="Stursova M."/>
            <person name="Weitz H."/>
            <person name="Taylor A."/>
            <person name="Grigoriev I.V."/>
            <person name="Nagy L.G."/>
            <person name="Martin F."/>
            <person name="Kauserud H."/>
        </authorList>
    </citation>
    <scope>NUCLEOTIDE SEQUENCE</scope>
    <source>
        <strain evidence="2">9284</strain>
    </source>
</reference>
<feature type="region of interest" description="Disordered" evidence="1">
    <location>
        <begin position="170"/>
        <end position="223"/>
    </location>
</feature>
<evidence type="ECO:0000256" key="1">
    <source>
        <dbReference type="SAM" id="MobiDB-lite"/>
    </source>
</evidence>
<evidence type="ECO:0000313" key="2">
    <source>
        <dbReference type="EMBL" id="KAJ7608404.1"/>
    </source>
</evidence>
<comment type="caution">
    <text evidence="2">The sequence shown here is derived from an EMBL/GenBank/DDBJ whole genome shotgun (WGS) entry which is preliminary data.</text>
</comment>
<sequence>MTSRATRPVSRLSSAMISQGRRIWDPPLVSKVPPSFGISRTPYPSHNRNDCGGTLGTRTPRARSSGSTGTPGGMSTRMETASISSRRRCSDCSAVLSGRPYRASLILAPAHAFETDVQLRRPTLCSEDEDSHSLSPPPWSVIIPGDHIEREAALPGMTDHPHILFPSVPGAEGQTTHGGCDVDDHSPSGEAEVRLGGNVLFPPCPFSPRSSTETSPRQEPITD</sequence>
<organism evidence="2 3">
    <name type="scientific">Roridomyces roridus</name>
    <dbReference type="NCBI Taxonomy" id="1738132"/>
    <lineage>
        <taxon>Eukaryota</taxon>
        <taxon>Fungi</taxon>
        <taxon>Dikarya</taxon>
        <taxon>Basidiomycota</taxon>
        <taxon>Agaricomycotina</taxon>
        <taxon>Agaricomycetes</taxon>
        <taxon>Agaricomycetidae</taxon>
        <taxon>Agaricales</taxon>
        <taxon>Marasmiineae</taxon>
        <taxon>Mycenaceae</taxon>
        <taxon>Roridomyces</taxon>
    </lineage>
</organism>
<proteinExistence type="predicted"/>
<feature type="region of interest" description="Disordered" evidence="1">
    <location>
        <begin position="35"/>
        <end position="84"/>
    </location>
</feature>
<name>A0AAD7B263_9AGAR</name>
<protein>
    <submittedName>
        <fullName evidence="2">Uncharacterized protein</fullName>
    </submittedName>
</protein>
<feature type="compositionally biased region" description="Polar residues" evidence="1">
    <location>
        <begin position="208"/>
        <end position="217"/>
    </location>
</feature>
<evidence type="ECO:0000313" key="3">
    <source>
        <dbReference type="Proteomes" id="UP001221142"/>
    </source>
</evidence>
<gene>
    <name evidence="2" type="ORF">FB45DRAFT_387073</name>
</gene>
<keyword evidence="3" id="KW-1185">Reference proteome</keyword>
<feature type="compositionally biased region" description="Low complexity" evidence="1">
    <location>
        <begin position="64"/>
        <end position="76"/>
    </location>
</feature>
<dbReference type="EMBL" id="JARKIF010000045">
    <property type="protein sequence ID" value="KAJ7608404.1"/>
    <property type="molecule type" value="Genomic_DNA"/>
</dbReference>
<dbReference type="AlphaFoldDB" id="A0AAD7B263"/>